<feature type="compositionally biased region" description="Polar residues" evidence="1">
    <location>
        <begin position="2218"/>
        <end position="2232"/>
    </location>
</feature>
<feature type="region of interest" description="Disordered" evidence="1">
    <location>
        <begin position="1983"/>
        <end position="2005"/>
    </location>
</feature>
<evidence type="ECO:0000256" key="3">
    <source>
        <dbReference type="SAM" id="SignalP"/>
    </source>
</evidence>
<dbReference type="SUPFAM" id="SSF57184">
    <property type="entry name" value="Growth factor receptor domain"/>
    <property type="match status" value="2"/>
</dbReference>
<dbReference type="EMBL" id="CAMPGE010018884">
    <property type="protein sequence ID" value="CAI2377254.1"/>
    <property type="molecule type" value="Genomic_DNA"/>
</dbReference>
<reference evidence="4" key="1">
    <citation type="submission" date="2023-07" db="EMBL/GenBank/DDBJ databases">
        <authorList>
            <consortium name="AG Swart"/>
            <person name="Singh M."/>
            <person name="Singh A."/>
            <person name="Seah K."/>
            <person name="Emmerich C."/>
        </authorList>
    </citation>
    <scope>NUCLEOTIDE SEQUENCE</scope>
    <source>
        <strain evidence="4">DP1</strain>
    </source>
</reference>
<name>A0AAD2D1C5_EUPCR</name>
<gene>
    <name evidence="4" type="ORF">ECRASSUSDP1_LOCUS18637</name>
</gene>
<keyword evidence="2" id="KW-1133">Transmembrane helix</keyword>
<evidence type="ECO:0000256" key="1">
    <source>
        <dbReference type="SAM" id="MobiDB-lite"/>
    </source>
</evidence>
<dbReference type="PANTHER" id="PTHR15332:SF175">
    <property type="entry name" value="PROPROTEIN CONVERTASE SUBTILISIN_KEXIN TYPE 5-LIKE"/>
    <property type="match status" value="1"/>
</dbReference>
<keyword evidence="3" id="KW-0732">Signal</keyword>
<feature type="transmembrane region" description="Helical" evidence="2">
    <location>
        <begin position="1345"/>
        <end position="1362"/>
    </location>
</feature>
<feature type="transmembrane region" description="Helical" evidence="2">
    <location>
        <begin position="1496"/>
        <end position="1517"/>
    </location>
</feature>
<feature type="transmembrane region" description="Helical" evidence="2">
    <location>
        <begin position="1374"/>
        <end position="1397"/>
    </location>
</feature>
<dbReference type="SMART" id="SM00261">
    <property type="entry name" value="FU"/>
    <property type="match status" value="6"/>
</dbReference>
<accession>A0AAD2D1C5</accession>
<keyword evidence="2" id="KW-0472">Membrane</keyword>
<proteinExistence type="predicted"/>
<dbReference type="InterPro" id="IPR006212">
    <property type="entry name" value="Furin_repeat"/>
</dbReference>
<dbReference type="InterPro" id="IPR009030">
    <property type="entry name" value="Growth_fac_rcpt_cys_sf"/>
</dbReference>
<keyword evidence="5" id="KW-1185">Reference proteome</keyword>
<dbReference type="Gene3D" id="2.10.220.10">
    <property type="entry name" value="Hormone Receptor, Insulin-like Growth Factor Receptor 1, Chain A, domain 2"/>
    <property type="match status" value="3"/>
</dbReference>
<keyword evidence="2" id="KW-0812">Transmembrane</keyword>
<feature type="signal peptide" evidence="3">
    <location>
        <begin position="1"/>
        <end position="26"/>
    </location>
</feature>
<evidence type="ECO:0000256" key="2">
    <source>
        <dbReference type="SAM" id="Phobius"/>
    </source>
</evidence>
<evidence type="ECO:0000313" key="5">
    <source>
        <dbReference type="Proteomes" id="UP001295684"/>
    </source>
</evidence>
<dbReference type="CDD" id="cd00064">
    <property type="entry name" value="FU"/>
    <property type="match status" value="4"/>
</dbReference>
<evidence type="ECO:0000313" key="4">
    <source>
        <dbReference type="EMBL" id="CAI2377254.1"/>
    </source>
</evidence>
<comment type="caution">
    <text evidence="4">The sequence shown here is derived from an EMBL/GenBank/DDBJ whole genome shotgun (WGS) entry which is preliminary data.</text>
</comment>
<dbReference type="Proteomes" id="UP001295684">
    <property type="component" value="Unassembled WGS sequence"/>
</dbReference>
<sequence length="2294" mass="250799">MGKRHPIFTKGILLWIGLLMMRHTLAAVLSNVGVRSADQTVSSVTTLTLFSTIVTAIDAGGRFEIVVPATTSISSGILACTMVEPSSIGISCSGNAVTRKITVTLNNAMAGSTFFQVDINGFTNPDSTKTTDTFEFYTFNSAGTGLDNRASSTFLTATAGALSSISLTATDQTVAALNTVNFNFTTTHKVTKGGTIRVVIPKWDPNAVSTTPQSMVQGSFICAALENLEGTISCAFDSTTDILTVSNAFTSADISAGTVLRFSLSGIRNPISTAPKTGFTISTISGDGGTVDSSAATLTVSNSAAIIFQKLESNVTKIVQENATIGLTFTSPVPLEVGCILRFVLPPTLPLSSSYLKSIRTVGLFGTARDFSSWTMDTSTRTITITDGCTSYLTNTVPALIEFKNIQNPLSTRPTDSITITLTDSAGFGIATISTGIQYVATFGQMVSGSLSANPTTIGSISAVSVSLFPTHKITTAGALKFTFPSDISFPSPTCTLSFRENIQAGATCSASGQVVRITNPFLTDYIPSSSTTSTIRFVINSVQMPATTAPTGTFSFESVLVDGSIDYVIDKTSYTNLVTATAGTITSATVTPSSTLANDLASYTITFTNANQIVQDGKVQVTLPSEIVFPTPSTTANSCTAISGVGTSLICEATTNTLTINSGFSSGALAAGNTISFRISNVRNPSSLKPSSSFTIKTLSDTDFDIDKIDTGVLVTMVTFNNIVLAEITPESLVNGATTNLDFKIVSPSPLQNGDLLYITFPTSVKTPSLPISCSGTTALSGIVCTRDSTGPDVIKIVLNFSGTTSVEASELLEFKISNCVNPTTTEPSGLFGFTITDSLNFTINSWSGTVRVTTTEGATLLTPSILPSSTVARADINLIFTFTLVHDIPSTGVIYIYYPSSVGYTAANLGCQCIDFSSGGSTSTCTCEKQTVSGRDRIIFRNAFASGLTGGSTVRITLIGLSNPSTADTTNSFEIFTETSETGGYEIDKVTTGLTLKSDCDYPCLTCSTSSSTCTSCIVTLQAFKLEDTNCVLTCSDDKFYNSTSNVCEACAPQCGACSTIDKSLCIKCGLTGYEFLHLGTCSDTCPGRFFGNSTTNTCDSCNTASAHCLNCEGTSTNCISCDTSSAYKYLHNNLCISSCPANLYIQNDTLGKCVACDSNCGTCSGTTTHCTSCSGNNKLDLRTNTCVATCETGKTIVTGNTCVACDSSCNTCAGTTTTCTSCTGGTVLTSDYTCASTCTNTNEIVVGNTCTRCTPTCTRCQDTITNCTQCATDYALHQNECISDCPQKYEDQNQVCVYVGLVCPTNYVSDETQESCIPLLKECKGGKVLNSSKTKCIPPGDIAPFPILCVVFCLIIVVISGKCKDKSRSKIVANLIPLLGLLEIPAIILLAFTALFIDELLIFGIAMVAAALAILLNIIMNRLFAKYTRPDEDFQFFAKRYPKTSEFLPFLSLVWSFRVLKFFYSGFFGQDTCMLTLSNAEGSFMKYFRRITYCYFFLVHLPVYFACALGIMSIEWGFQALVECIEVPIVLLIILLLCIFEKCYDKSYLKQDPYLPLNGMKKFKDDLAVMSAAPHYGASRDRLAEEESKTDNYTVSHEGDHNYMKDMEYDVELRKKALESIINHVKNPERRNSLFDDDRSISNCTFFEEEKYESSQRRKMHRPPRRAFSFKGLNPIDEEDEFLLSDESSESDYRDMRFEKPPPKIERRMSFPMRADELETVENPIFHEAIDEYRNTMKQDLQDNCYADSKPPKPVIIHEPPVMAEMGTQTVLRDLLFDEEDSDEDLDRAEAEDVEIESNFAGNLIGDVIDQISESSAFKEKKVLDADRLKEIPEFELEDILGEFDVDEEGNFILNSENGTAVDNNGKRVNSKGYFIDEEGNIINKKGELIFYAHEINDDGEIPAPFVYEKHKNDFLAKAMNKREGKDLEQDYLVDDDEDLVEEELKKLRPSSRESSVESLVADNPGMYIDDKVSRSKFSAQVSPETNLDAERVSKGRQSKISPKRKPITFHDVELAHSYGGKPKGQPKRIKREDTRELFPSLAVENQAQSKLSKIMDNISKKDLDNSSDTTKIEKNKELMNRLQKLKDEHFRDLDSDELGELNMDLIEQKIDDFDYNRQKEYDEKMKRHIESGISTFTKPPLYTSSNFYNQNRMPFLNSDLLPNQSHSRKALSKLNNHSIMDGRNKTKPMSGLQKIYGNLGELVVPTEQRDFQQKSRMYSPGSTSTIKSPFSKRLNRSKYEPDSRIRGLEMIYMQKLEKQKKDKNSHKKKAKFRTLYNRYIDDQSIMDADF</sequence>
<feature type="transmembrane region" description="Helical" evidence="2">
    <location>
        <begin position="1403"/>
        <end position="1422"/>
    </location>
</feature>
<feature type="chain" id="PRO_5042086142" evidence="3">
    <location>
        <begin position="27"/>
        <end position="2294"/>
    </location>
</feature>
<protein>
    <submittedName>
        <fullName evidence="4">Uncharacterized protein</fullName>
    </submittedName>
</protein>
<dbReference type="PANTHER" id="PTHR15332">
    <property type="entry name" value="PROPROTEIN CONVERTASE SUBTILISIN_KEXIN TYPE 5-LIKE"/>
    <property type="match status" value="1"/>
</dbReference>
<feature type="transmembrane region" description="Helical" evidence="2">
    <location>
        <begin position="1523"/>
        <end position="1543"/>
    </location>
</feature>
<feature type="region of interest" description="Disordered" evidence="1">
    <location>
        <begin position="2217"/>
        <end position="2243"/>
    </location>
</feature>
<organism evidence="4 5">
    <name type="scientific">Euplotes crassus</name>
    <dbReference type="NCBI Taxonomy" id="5936"/>
    <lineage>
        <taxon>Eukaryota</taxon>
        <taxon>Sar</taxon>
        <taxon>Alveolata</taxon>
        <taxon>Ciliophora</taxon>
        <taxon>Intramacronucleata</taxon>
        <taxon>Spirotrichea</taxon>
        <taxon>Hypotrichia</taxon>
        <taxon>Euplotida</taxon>
        <taxon>Euplotidae</taxon>
        <taxon>Moneuplotes</taxon>
    </lineage>
</organism>